<dbReference type="InterPro" id="IPR002181">
    <property type="entry name" value="Fibrinogen_a/b/g_C_dom"/>
</dbReference>
<dbReference type="InterPro" id="IPR020837">
    <property type="entry name" value="Fibrinogen_CS"/>
</dbReference>
<dbReference type="EMBL" id="JAWDGP010002181">
    <property type="protein sequence ID" value="KAK3784924.1"/>
    <property type="molecule type" value="Genomic_DNA"/>
</dbReference>
<feature type="compositionally biased region" description="Polar residues" evidence="2">
    <location>
        <begin position="109"/>
        <end position="123"/>
    </location>
</feature>
<feature type="domain" description="Fibrinogen C-terminal" evidence="3">
    <location>
        <begin position="410"/>
        <end position="618"/>
    </location>
</feature>
<dbReference type="PANTHER" id="PTHR19143">
    <property type="entry name" value="FIBRINOGEN/TENASCIN/ANGIOPOEITIN"/>
    <property type="match status" value="1"/>
</dbReference>
<dbReference type="PANTHER" id="PTHR19143:SF458">
    <property type="entry name" value="FIBRINOGEN C-TERMINAL DOMAIN-CONTAINING PROTEIN-RELATED"/>
    <property type="match status" value="1"/>
</dbReference>
<evidence type="ECO:0000259" key="3">
    <source>
        <dbReference type="PROSITE" id="PS51406"/>
    </source>
</evidence>
<dbReference type="InterPro" id="IPR014716">
    <property type="entry name" value="Fibrinogen_a/b/g_C_1"/>
</dbReference>
<keyword evidence="5" id="KW-1185">Reference proteome</keyword>
<dbReference type="Proteomes" id="UP001283361">
    <property type="component" value="Unassembled WGS sequence"/>
</dbReference>
<gene>
    <name evidence="4" type="ORF">RRG08_012343</name>
</gene>
<proteinExistence type="predicted"/>
<dbReference type="PROSITE" id="PS51406">
    <property type="entry name" value="FIBRINOGEN_C_2"/>
    <property type="match status" value="1"/>
</dbReference>
<sequence length="618" mass="69032">MTSSVSLAVYNIGIEKTPTLIVYNKFSTSEPVQAATIEMGPAAMFTKVFLFTVLVCVSTATGLEFTISPNIGNLADPRAHCGVLVCKESGFGVRENGSRTIRNMTLFRTTTAGPGNTGGSEQVQPRRLASVSPTQPNLQQVYDGMKLYGVLKDGQATLRVELSKQADCLADYICELREVDASGKEMVTSSRLVQRVARSTATAQDSGVTSTIVMRLSSFMERLDVKLETMEARYTELKKDLMEKLYSLEDKTLSGYRDLDDKLCDLESKLSAIDSEAIQEKMLKTIKIQIDSHFEKVASSYEKTDDTLNKTATIFTSLSSNNTIFQNNIMENYNNFFDNVTRGINELFTRNRNMTETMEVNFISFKDEVDVSWQGLEFTMNKSVANTLSALNNITSELNSSLVSNMKSALTDFFMPEGCKKNTPVLLHPVSTPYPVIYRSEFPGLDTPILCDTITDGGGWIVIQRRSTGTVDFYRNWASYREGFGTLDNDFWLGNEKIHTITSSGEYELRVELKKTSQSKFALYSRFSLAGEDDNYAITVGSYSGTAGNSLAYHNGQSFSTYDRDNDKYSSNCAKSHTGAWWYNSCYHSNLNGKWKSLGWNGFSTPEFSEMKIRRKDA</sequence>
<dbReference type="SMART" id="SM00186">
    <property type="entry name" value="FBG"/>
    <property type="match status" value="1"/>
</dbReference>
<dbReference type="Gene3D" id="3.90.215.10">
    <property type="entry name" value="Gamma Fibrinogen, chain A, domain 1"/>
    <property type="match status" value="1"/>
</dbReference>
<dbReference type="InterPro" id="IPR036056">
    <property type="entry name" value="Fibrinogen-like_C"/>
</dbReference>
<dbReference type="AlphaFoldDB" id="A0AAE1ABL8"/>
<evidence type="ECO:0000256" key="1">
    <source>
        <dbReference type="ARBA" id="ARBA00023157"/>
    </source>
</evidence>
<evidence type="ECO:0000256" key="2">
    <source>
        <dbReference type="SAM" id="MobiDB-lite"/>
    </source>
</evidence>
<dbReference type="InterPro" id="IPR050373">
    <property type="entry name" value="Fibrinogen_C-term_domain"/>
</dbReference>
<evidence type="ECO:0000313" key="5">
    <source>
        <dbReference type="Proteomes" id="UP001283361"/>
    </source>
</evidence>
<dbReference type="SUPFAM" id="SSF56496">
    <property type="entry name" value="Fibrinogen C-terminal domain-like"/>
    <property type="match status" value="1"/>
</dbReference>
<name>A0AAE1ABL8_9GAST</name>
<keyword evidence="1" id="KW-1015">Disulfide bond</keyword>
<evidence type="ECO:0000313" key="4">
    <source>
        <dbReference type="EMBL" id="KAK3784924.1"/>
    </source>
</evidence>
<dbReference type="CDD" id="cd00087">
    <property type="entry name" value="FReD"/>
    <property type="match status" value="1"/>
</dbReference>
<protein>
    <recommendedName>
        <fullName evidence="3">Fibrinogen C-terminal domain-containing protein</fullName>
    </recommendedName>
</protein>
<dbReference type="Pfam" id="PF00147">
    <property type="entry name" value="Fibrinogen_C"/>
    <property type="match status" value="1"/>
</dbReference>
<dbReference type="PROSITE" id="PS00514">
    <property type="entry name" value="FIBRINOGEN_C_1"/>
    <property type="match status" value="1"/>
</dbReference>
<accession>A0AAE1ABL8</accession>
<organism evidence="4 5">
    <name type="scientific">Elysia crispata</name>
    <name type="common">lettuce slug</name>
    <dbReference type="NCBI Taxonomy" id="231223"/>
    <lineage>
        <taxon>Eukaryota</taxon>
        <taxon>Metazoa</taxon>
        <taxon>Spiralia</taxon>
        <taxon>Lophotrochozoa</taxon>
        <taxon>Mollusca</taxon>
        <taxon>Gastropoda</taxon>
        <taxon>Heterobranchia</taxon>
        <taxon>Euthyneura</taxon>
        <taxon>Panpulmonata</taxon>
        <taxon>Sacoglossa</taxon>
        <taxon>Placobranchoidea</taxon>
        <taxon>Plakobranchidae</taxon>
        <taxon>Elysia</taxon>
    </lineage>
</organism>
<reference evidence="4" key="1">
    <citation type="journal article" date="2023" name="G3 (Bethesda)">
        <title>A reference genome for the long-term kleptoplast-retaining sea slug Elysia crispata morphotype clarki.</title>
        <authorList>
            <person name="Eastman K.E."/>
            <person name="Pendleton A.L."/>
            <person name="Shaikh M.A."/>
            <person name="Suttiyut T."/>
            <person name="Ogas R."/>
            <person name="Tomko P."/>
            <person name="Gavelis G."/>
            <person name="Widhalm J.R."/>
            <person name="Wisecaver J.H."/>
        </authorList>
    </citation>
    <scope>NUCLEOTIDE SEQUENCE</scope>
    <source>
        <strain evidence="4">ECLA1</strain>
    </source>
</reference>
<comment type="caution">
    <text evidence="4">The sequence shown here is derived from an EMBL/GenBank/DDBJ whole genome shotgun (WGS) entry which is preliminary data.</text>
</comment>
<feature type="region of interest" description="Disordered" evidence="2">
    <location>
        <begin position="109"/>
        <end position="134"/>
    </location>
</feature>
<dbReference type="GO" id="GO:0005615">
    <property type="term" value="C:extracellular space"/>
    <property type="evidence" value="ECO:0007669"/>
    <property type="project" value="TreeGrafter"/>
</dbReference>